<dbReference type="Proteomes" id="UP000807353">
    <property type="component" value="Unassembled WGS sequence"/>
</dbReference>
<feature type="region of interest" description="Disordered" evidence="1">
    <location>
        <begin position="1"/>
        <end position="21"/>
    </location>
</feature>
<evidence type="ECO:0000313" key="2">
    <source>
        <dbReference type="EMBL" id="KAF9458417.1"/>
    </source>
</evidence>
<feature type="compositionally biased region" description="Basic and acidic residues" evidence="1">
    <location>
        <begin position="1"/>
        <end position="11"/>
    </location>
</feature>
<protein>
    <submittedName>
        <fullName evidence="2">Uncharacterized protein</fullName>
    </submittedName>
</protein>
<evidence type="ECO:0000256" key="1">
    <source>
        <dbReference type="SAM" id="MobiDB-lite"/>
    </source>
</evidence>
<name>A0A9P5XVC0_9AGAR</name>
<accession>A0A9P5XVC0</accession>
<dbReference type="EMBL" id="MU150341">
    <property type="protein sequence ID" value="KAF9458417.1"/>
    <property type="molecule type" value="Genomic_DNA"/>
</dbReference>
<feature type="non-terminal residue" evidence="2">
    <location>
        <position position="101"/>
    </location>
</feature>
<dbReference type="AlphaFoldDB" id="A0A9P5XVC0"/>
<proteinExistence type="predicted"/>
<dbReference type="OrthoDB" id="3061698at2759"/>
<keyword evidence="3" id="KW-1185">Reference proteome</keyword>
<comment type="caution">
    <text evidence="2">The sequence shown here is derived from an EMBL/GenBank/DDBJ whole genome shotgun (WGS) entry which is preliminary data.</text>
</comment>
<gene>
    <name evidence="2" type="ORF">BDZ94DRAFT_1173675</name>
</gene>
<evidence type="ECO:0000313" key="3">
    <source>
        <dbReference type="Proteomes" id="UP000807353"/>
    </source>
</evidence>
<sequence>MKQHVPNKENEAPDPPPHYVSSLHKPVRVALQNEDIAENAIVITALDNIPFCCHEDLVTMSREKLVDVAMALNAKLPAVLAIDVSHTRPENFIRSSIEYIV</sequence>
<organism evidence="2 3">
    <name type="scientific">Collybia nuda</name>
    <dbReference type="NCBI Taxonomy" id="64659"/>
    <lineage>
        <taxon>Eukaryota</taxon>
        <taxon>Fungi</taxon>
        <taxon>Dikarya</taxon>
        <taxon>Basidiomycota</taxon>
        <taxon>Agaricomycotina</taxon>
        <taxon>Agaricomycetes</taxon>
        <taxon>Agaricomycetidae</taxon>
        <taxon>Agaricales</taxon>
        <taxon>Tricholomatineae</taxon>
        <taxon>Clitocybaceae</taxon>
        <taxon>Collybia</taxon>
    </lineage>
</organism>
<reference evidence="2" key="1">
    <citation type="submission" date="2020-11" db="EMBL/GenBank/DDBJ databases">
        <authorList>
            <consortium name="DOE Joint Genome Institute"/>
            <person name="Ahrendt S."/>
            <person name="Riley R."/>
            <person name="Andreopoulos W."/>
            <person name="Labutti K."/>
            <person name="Pangilinan J."/>
            <person name="Ruiz-Duenas F.J."/>
            <person name="Barrasa J.M."/>
            <person name="Sanchez-Garcia M."/>
            <person name="Camarero S."/>
            <person name="Miyauchi S."/>
            <person name="Serrano A."/>
            <person name="Linde D."/>
            <person name="Babiker R."/>
            <person name="Drula E."/>
            <person name="Ayuso-Fernandez I."/>
            <person name="Pacheco R."/>
            <person name="Padilla G."/>
            <person name="Ferreira P."/>
            <person name="Barriuso J."/>
            <person name="Kellner H."/>
            <person name="Castanera R."/>
            <person name="Alfaro M."/>
            <person name="Ramirez L."/>
            <person name="Pisabarro A.G."/>
            <person name="Kuo A."/>
            <person name="Tritt A."/>
            <person name="Lipzen A."/>
            <person name="He G."/>
            <person name="Yan M."/>
            <person name="Ng V."/>
            <person name="Cullen D."/>
            <person name="Martin F."/>
            <person name="Rosso M.-N."/>
            <person name="Henrissat B."/>
            <person name="Hibbett D."/>
            <person name="Martinez A.T."/>
            <person name="Grigoriev I.V."/>
        </authorList>
    </citation>
    <scope>NUCLEOTIDE SEQUENCE</scope>
    <source>
        <strain evidence="2">CBS 247.69</strain>
    </source>
</reference>